<dbReference type="AlphaFoldDB" id="A0A9D3TD31"/>
<dbReference type="PANTHER" id="PTHR17469:SF14">
    <property type="entry name" value="PROTEIN ITPRID1"/>
    <property type="match status" value="1"/>
</dbReference>
<evidence type="ECO:0000256" key="3">
    <source>
        <dbReference type="SAM" id="MobiDB-lite"/>
    </source>
</evidence>
<dbReference type="Pfam" id="PF14723">
    <property type="entry name" value="SSFA2_C"/>
    <property type="match status" value="1"/>
</dbReference>
<sequence length="1064" mass="113989">MLMMLPADCGFHKRASLVASKARWCRVDEPSTRDRGKAGDCKRDSIHQWLISSCQEDAKPDSAQEATELLRRHTSGEDDLVLGVEASLYGKNTALKTVQEFLRCQQVPPALSRWNSVTSALSTNSTLSVMDVLNLWQDDPEELLLDLGFGCDEPDISVKIPARFINHPSKARGINIQVFLEAQKNRMDVENPDVSNRFRQLEVLQQVTSAFSSLVGGMPPAPGEGSAASTDQPPGAGEKRKRLSMLLRRASKKTLSMAQSEPDTPLPPAANQEPASGLQPATSDRRTALKRGRPGIPENGCLSPLVEEQSPPSSKDTSDLPPAPLAVPEGSPRLRPGRDPPCVVPNIPYRRKSPGELKTPESFEMEEVHSFDEGSITGLAEGAEGGVMRTNSCQSDSSGFLEEPCIPALSQQNSPVPELMKALYAMSGDSTDSQSTQKEGPDLHCISSQDHQEAESALPAESTCTEVRDGAPETDGVEMSRVLQVSPEGSSSETEAGPGLVHRPGADRTDEGMAPLGGEDGDGVTGTGPERDWGAEITITESRTAEEPATPEETGTLLSDNAVSDPPSQGESQAQTWGAEPEEECQISPTSCSGEESSAKTAPMAQSGSGVECGQQEGSLGRSLSGVGRADPPTASRQTSGETSDRATPSQPGVGPARSVSVQMPSSLGPVSQSAHRRGMADPPAPGSRRDSFCRKACSDAGGCHASDLRQELAVAEAMTRGQATPPHRRLSLGSWGSSQTRSASLDTGLAHEGDVDAGVGVAGGLGRGFLTGSGCCCQCGHRCTSCSQHTHCPAGESCSKELEILHYAASQSAAFPYSLDELEGMMRCVRRFRSILGEIEERLTEEQAQVYSILSDLDREDIRDIRELRTAVKKEVDQLEMQLADLTQHYDMGLKTQMHRLLDEQSHLCTQLRILPSETRHRQPSLSSETTPTSPISAHPFETKHWGTAPSFEATPTDSKVALPFETHQQSSSPAPNPRLTTTRSVATQCCLLPHPPANGVSAPRGEVVAYCSCPQTGKVLTTSPSVTTDQNPQHKQEKLDFVGFFQSLKDSFRHSVNSDSLE</sequence>
<feature type="compositionally biased region" description="Low complexity" evidence="3">
    <location>
        <begin position="618"/>
        <end position="629"/>
    </location>
</feature>
<feature type="compositionally biased region" description="Polar residues" evidence="3">
    <location>
        <begin position="253"/>
        <end position="262"/>
    </location>
</feature>
<feature type="region of interest" description="Disordered" evidence="3">
    <location>
        <begin position="449"/>
        <end position="692"/>
    </location>
</feature>
<feature type="region of interest" description="Disordered" evidence="3">
    <location>
        <begin position="920"/>
        <end position="942"/>
    </location>
</feature>
<evidence type="ECO:0000256" key="1">
    <source>
        <dbReference type="ARBA" id="ARBA00023054"/>
    </source>
</evidence>
<keyword evidence="6" id="KW-1185">Reference proteome</keyword>
<feature type="compositionally biased region" description="Low complexity" evidence="3">
    <location>
        <begin position="547"/>
        <end position="556"/>
    </location>
</feature>
<comment type="caution">
    <text evidence="5">The sequence shown here is derived from an EMBL/GenBank/DDBJ whole genome shotgun (WGS) entry which is preliminary data.</text>
</comment>
<dbReference type="InterPro" id="IPR043444">
    <property type="entry name" value="TESPA1-like"/>
</dbReference>
<feature type="compositionally biased region" description="Low complexity" evidence="3">
    <location>
        <begin position="925"/>
        <end position="938"/>
    </location>
</feature>
<dbReference type="EMBL" id="JAFDVH010000002">
    <property type="protein sequence ID" value="KAG7488303.1"/>
    <property type="molecule type" value="Genomic_DNA"/>
</dbReference>
<dbReference type="PANTHER" id="PTHR17469">
    <property type="entry name" value="SPERM SPECIFIC ANTIGEN 2-RELATED"/>
    <property type="match status" value="1"/>
</dbReference>
<proteinExistence type="predicted"/>
<feature type="region of interest" description="Disordered" evidence="3">
    <location>
        <begin position="214"/>
        <end position="240"/>
    </location>
</feature>
<accession>A0A9D3TD31</accession>
<dbReference type="OrthoDB" id="6088188at2759"/>
<organism evidence="5 6">
    <name type="scientific">Megalops atlanticus</name>
    <name type="common">Tarpon</name>
    <name type="synonym">Clupea gigantea</name>
    <dbReference type="NCBI Taxonomy" id="7932"/>
    <lineage>
        <taxon>Eukaryota</taxon>
        <taxon>Metazoa</taxon>
        <taxon>Chordata</taxon>
        <taxon>Craniata</taxon>
        <taxon>Vertebrata</taxon>
        <taxon>Euteleostomi</taxon>
        <taxon>Actinopterygii</taxon>
        <taxon>Neopterygii</taxon>
        <taxon>Teleostei</taxon>
        <taxon>Elopiformes</taxon>
        <taxon>Megalopidae</taxon>
        <taxon>Megalops</taxon>
    </lineage>
</organism>
<evidence type="ECO:0000256" key="2">
    <source>
        <dbReference type="SAM" id="Coils"/>
    </source>
</evidence>
<feature type="compositionally biased region" description="Polar residues" evidence="3">
    <location>
        <begin position="557"/>
        <end position="576"/>
    </location>
</feature>
<feature type="domain" description="ITPR-interacting" evidence="4">
    <location>
        <begin position="109"/>
        <end position="254"/>
    </location>
</feature>
<keyword evidence="1 2" id="KW-0175">Coiled coil</keyword>
<evidence type="ECO:0000313" key="6">
    <source>
        <dbReference type="Proteomes" id="UP001046870"/>
    </source>
</evidence>
<feature type="compositionally biased region" description="Polar residues" evidence="3">
    <location>
        <begin position="587"/>
        <end position="609"/>
    </location>
</feature>
<dbReference type="Pfam" id="PF14722">
    <property type="entry name" value="KRAP_IP3R_bind"/>
    <property type="match status" value="1"/>
</dbReference>
<dbReference type="GO" id="GO:0005102">
    <property type="term" value="F:signaling receptor binding"/>
    <property type="evidence" value="ECO:0007669"/>
    <property type="project" value="InterPro"/>
</dbReference>
<name>A0A9D3TD31_MEGAT</name>
<feature type="compositionally biased region" description="Polar residues" evidence="3">
    <location>
        <begin position="635"/>
        <end position="651"/>
    </location>
</feature>
<protein>
    <recommendedName>
        <fullName evidence="4">ITPR-interacting domain-containing protein</fullName>
    </recommendedName>
</protein>
<dbReference type="Proteomes" id="UP001046870">
    <property type="component" value="Chromosome 2"/>
</dbReference>
<evidence type="ECO:0000259" key="4">
    <source>
        <dbReference type="SMART" id="SM01257"/>
    </source>
</evidence>
<gene>
    <name evidence="5" type="ORF">MATL_G00033360</name>
</gene>
<reference evidence="5" key="1">
    <citation type="submission" date="2021-01" db="EMBL/GenBank/DDBJ databases">
        <authorList>
            <person name="Zahm M."/>
            <person name="Roques C."/>
            <person name="Cabau C."/>
            <person name="Klopp C."/>
            <person name="Donnadieu C."/>
            <person name="Jouanno E."/>
            <person name="Lampietro C."/>
            <person name="Louis A."/>
            <person name="Herpin A."/>
            <person name="Echchiki A."/>
            <person name="Berthelot C."/>
            <person name="Parey E."/>
            <person name="Roest-Crollius H."/>
            <person name="Braasch I."/>
            <person name="Postlethwait J."/>
            <person name="Bobe J."/>
            <person name="Montfort J."/>
            <person name="Bouchez O."/>
            <person name="Begum T."/>
            <person name="Mejri S."/>
            <person name="Adams A."/>
            <person name="Chen W.-J."/>
            <person name="Guiguen Y."/>
        </authorList>
    </citation>
    <scope>NUCLEOTIDE SEQUENCE</scope>
    <source>
        <strain evidence="5">YG-15Mar2019-1</strain>
        <tissue evidence="5">Brain</tissue>
    </source>
</reference>
<dbReference type="InterPro" id="IPR029325">
    <property type="entry name" value="ITPR-bd"/>
</dbReference>
<feature type="coiled-coil region" evidence="2">
    <location>
        <begin position="863"/>
        <end position="890"/>
    </location>
</feature>
<dbReference type="SMART" id="SM01257">
    <property type="entry name" value="KRAP_IP3R_bind"/>
    <property type="match status" value="1"/>
</dbReference>
<feature type="region of interest" description="Disordered" evidence="3">
    <location>
        <begin position="252"/>
        <end position="357"/>
    </location>
</feature>
<feature type="compositionally biased region" description="Polar residues" evidence="3">
    <location>
        <begin position="660"/>
        <end position="674"/>
    </location>
</feature>
<evidence type="ECO:0000313" key="5">
    <source>
        <dbReference type="EMBL" id="KAG7488303.1"/>
    </source>
</evidence>
<dbReference type="InterPro" id="IPR029326">
    <property type="entry name" value="SSFA2_C"/>
</dbReference>